<proteinExistence type="predicted"/>
<dbReference type="GO" id="GO:0003677">
    <property type="term" value="F:DNA binding"/>
    <property type="evidence" value="ECO:0007669"/>
    <property type="project" value="UniProtKB-KW"/>
</dbReference>
<feature type="domain" description="Cas12f1-like TNB" evidence="2">
    <location>
        <begin position="68"/>
        <end position="132"/>
    </location>
</feature>
<accession>A0A7J3XXQ0</accession>
<keyword evidence="1" id="KW-0238">DNA-binding</keyword>
<reference evidence="3" key="1">
    <citation type="journal article" date="2020" name="mSystems">
        <title>Genome- and Community-Level Interaction Insights into Carbon Utilization and Element Cycling Functions of Hydrothermarchaeota in Hydrothermal Sediment.</title>
        <authorList>
            <person name="Zhou Z."/>
            <person name="Liu Y."/>
            <person name="Xu W."/>
            <person name="Pan J."/>
            <person name="Luo Z.H."/>
            <person name="Li M."/>
        </authorList>
    </citation>
    <scope>NUCLEOTIDE SEQUENCE [LARGE SCALE GENOMIC DNA]</scope>
    <source>
        <strain evidence="3">SpSt-110</strain>
    </source>
</reference>
<sequence>MKGVRRAIERHGERIRNISWDYSHKLGDLITELALKHRSVVVLEDLDELRENNKKGKKFNKRLGLWFYRRIQFCIEYEARERGLEVVEIDPKGTSSKCPRCNRKLVEYGYRVLKCRRCGFIGDRDVTATLNIYRKYTIKYSRCGVSGVALNAPKPGENSSGMQGNRDDAMTSSYMNLYES</sequence>
<comment type="caution">
    <text evidence="3">The sequence shown here is derived from an EMBL/GenBank/DDBJ whole genome shotgun (WGS) entry which is preliminary data.</text>
</comment>
<organism evidence="3">
    <name type="scientific">Thermogladius calderae</name>
    <dbReference type="NCBI Taxonomy" id="1200300"/>
    <lineage>
        <taxon>Archaea</taxon>
        <taxon>Thermoproteota</taxon>
        <taxon>Thermoprotei</taxon>
        <taxon>Desulfurococcales</taxon>
        <taxon>Desulfurococcaceae</taxon>
        <taxon>Thermogladius</taxon>
    </lineage>
</organism>
<dbReference type="EMBL" id="DRYK01000025">
    <property type="protein sequence ID" value="HHP67450.1"/>
    <property type="molecule type" value="Genomic_DNA"/>
</dbReference>
<protein>
    <recommendedName>
        <fullName evidence="2">Cas12f1-like TNB domain-containing protein</fullName>
    </recommendedName>
</protein>
<dbReference type="Pfam" id="PF07282">
    <property type="entry name" value="Cas12f1-like_TNB"/>
    <property type="match status" value="1"/>
</dbReference>
<dbReference type="AlphaFoldDB" id="A0A7J3XXQ0"/>
<name>A0A7J3XXQ0_9CREN</name>
<evidence type="ECO:0000256" key="1">
    <source>
        <dbReference type="ARBA" id="ARBA00023125"/>
    </source>
</evidence>
<gene>
    <name evidence="3" type="ORF">ENM60_01435</name>
</gene>
<evidence type="ECO:0000313" key="3">
    <source>
        <dbReference type="EMBL" id="HHP67450.1"/>
    </source>
</evidence>
<evidence type="ECO:0000259" key="2">
    <source>
        <dbReference type="Pfam" id="PF07282"/>
    </source>
</evidence>
<dbReference type="InterPro" id="IPR010095">
    <property type="entry name" value="Cas12f1-like_TNB"/>
</dbReference>
<dbReference type="NCBIfam" id="TIGR01766">
    <property type="entry name" value="IS200/IS605 family accessory protein TnpB-like domain"/>
    <property type="match status" value="1"/>
</dbReference>